<name>A0A418V7T2_9DEIO</name>
<feature type="short sequence motif" description="Histidine triad motif" evidence="2 3">
    <location>
        <begin position="114"/>
        <end position="118"/>
    </location>
</feature>
<proteinExistence type="predicted"/>
<dbReference type="RefSeq" id="WP_119763986.1">
    <property type="nucleotide sequence ID" value="NZ_QYUJ01000014.1"/>
</dbReference>
<evidence type="ECO:0000259" key="4">
    <source>
        <dbReference type="PROSITE" id="PS51084"/>
    </source>
</evidence>
<dbReference type="PANTHER" id="PTHR46648">
    <property type="entry name" value="HIT FAMILY PROTEIN 1"/>
    <property type="match status" value="1"/>
</dbReference>
<dbReference type="GO" id="GO:0003824">
    <property type="term" value="F:catalytic activity"/>
    <property type="evidence" value="ECO:0007669"/>
    <property type="project" value="InterPro"/>
</dbReference>
<evidence type="ECO:0000256" key="1">
    <source>
        <dbReference type="PIRSR" id="PIRSR601310-1"/>
    </source>
</evidence>
<protein>
    <submittedName>
        <fullName evidence="5">HIT domain-containing protein</fullName>
    </submittedName>
</protein>
<evidence type="ECO:0000256" key="2">
    <source>
        <dbReference type="PIRSR" id="PIRSR601310-3"/>
    </source>
</evidence>
<feature type="domain" description="HIT" evidence="4">
    <location>
        <begin position="51"/>
        <end position="129"/>
    </location>
</feature>
<dbReference type="SUPFAM" id="SSF54197">
    <property type="entry name" value="HIT-like"/>
    <property type="match status" value="1"/>
</dbReference>
<reference evidence="5 6" key="1">
    <citation type="submission" date="2018-09" db="EMBL/GenBank/DDBJ databases">
        <authorList>
            <person name="Zhu H."/>
        </authorList>
    </citation>
    <scope>NUCLEOTIDE SEQUENCE [LARGE SCALE GENOMIC DNA]</scope>
    <source>
        <strain evidence="5 6">K2S05-167</strain>
    </source>
</reference>
<keyword evidence="6" id="KW-1185">Reference proteome</keyword>
<dbReference type="Gene3D" id="3.30.428.10">
    <property type="entry name" value="HIT-like"/>
    <property type="match status" value="1"/>
</dbReference>
<dbReference type="Pfam" id="PF01230">
    <property type="entry name" value="HIT"/>
    <property type="match status" value="1"/>
</dbReference>
<evidence type="ECO:0000256" key="3">
    <source>
        <dbReference type="PROSITE-ProRule" id="PRU00464"/>
    </source>
</evidence>
<dbReference type="Proteomes" id="UP000286287">
    <property type="component" value="Unassembled WGS sequence"/>
</dbReference>
<gene>
    <name evidence="5" type="ORF">D3875_11880</name>
</gene>
<evidence type="ECO:0000313" key="6">
    <source>
        <dbReference type="Proteomes" id="UP000286287"/>
    </source>
</evidence>
<comment type="caution">
    <text evidence="5">The sequence shown here is derived from an EMBL/GenBank/DDBJ whole genome shotgun (WGS) entry which is preliminary data.</text>
</comment>
<evidence type="ECO:0000313" key="5">
    <source>
        <dbReference type="EMBL" id="RJF72145.1"/>
    </source>
</evidence>
<dbReference type="InterPro" id="IPR011146">
    <property type="entry name" value="HIT-like"/>
</dbReference>
<dbReference type="InterPro" id="IPR001310">
    <property type="entry name" value="Histidine_triad_HIT"/>
</dbReference>
<dbReference type="PROSITE" id="PS51084">
    <property type="entry name" value="HIT_2"/>
    <property type="match status" value="1"/>
</dbReference>
<organism evidence="5 6">
    <name type="scientific">Deinococcus cavernae</name>
    <dbReference type="NCBI Taxonomy" id="2320857"/>
    <lineage>
        <taxon>Bacteria</taxon>
        <taxon>Thermotogati</taxon>
        <taxon>Deinococcota</taxon>
        <taxon>Deinococci</taxon>
        <taxon>Deinococcales</taxon>
        <taxon>Deinococcaceae</taxon>
        <taxon>Deinococcus</taxon>
    </lineage>
</organism>
<dbReference type="OrthoDB" id="9784774at2"/>
<dbReference type="EMBL" id="QYUJ01000014">
    <property type="protein sequence ID" value="RJF72145.1"/>
    <property type="molecule type" value="Genomic_DNA"/>
</dbReference>
<feature type="active site" description="Tele-AMP-histidine intermediate" evidence="1">
    <location>
        <position position="116"/>
    </location>
</feature>
<sequence>MSHAPPAYTCPFCLLAAGKFGPPLLNWASEVIYRDAQVVAFMAAGQFSTRPGYPGHVLIIPARHFENIYVLPDETTARIQALARRVSLAFKHLGCEGTSTRQHNEPAGNQDVWHDHLHVFPRWANDNLYRQQRTQPANEVREHQAAQLKPYLDAVLRELPLLQLRN</sequence>
<dbReference type="GO" id="GO:0009117">
    <property type="term" value="P:nucleotide metabolic process"/>
    <property type="evidence" value="ECO:0007669"/>
    <property type="project" value="TreeGrafter"/>
</dbReference>
<dbReference type="InterPro" id="IPR036265">
    <property type="entry name" value="HIT-like_sf"/>
</dbReference>
<dbReference type="PANTHER" id="PTHR46648:SF1">
    <property type="entry name" value="ADENOSINE 5'-MONOPHOSPHORAMIDASE HNT1"/>
    <property type="match status" value="1"/>
</dbReference>
<accession>A0A418V7T2</accession>
<dbReference type="AlphaFoldDB" id="A0A418V7T2"/>